<dbReference type="Pfam" id="PF01243">
    <property type="entry name" value="PNPOx_N"/>
    <property type="match status" value="1"/>
</dbReference>
<proteinExistence type="predicted"/>
<accession>A0A2S0KFH8</accession>
<dbReference type="InterPro" id="IPR012349">
    <property type="entry name" value="Split_barrel_FMN-bd"/>
</dbReference>
<feature type="domain" description="Pyridoxamine 5'-phosphate oxidase N-terminal" evidence="3">
    <location>
        <begin position="47"/>
        <end position="130"/>
    </location>
</feature>
<dbReference type="GO" id="GO:0016627">
    <property type="term" value="F:oxidoreductase activity, acting on the CH-CH group of donors"/>
    <property type="evidence" value="ECO:0007669"/>
    <property type="project" value="TreeGrafter"/>
</dbReference>
<gene>
    <name evidence="4" type="ORF">C6V83_09190</name>
</gene>
<evidence type="ECO:0000313" key="5">
    <source>
        <dbReference type="Proteomes" id="UP000239814"/>
    </source>
</evidence>
<sequence>MTATGPTQDGPRPDRPEFPDGYGLPETTDGLLPWSDVEPKLVSAKHYWLSSVRPDGRPHCVPRWGVWLDGRFYYDGAPTTRHTRNVEANPHVTLTLESGTDVVIVEGTSMAARAEAEGLGARLAQSFAKYHGDGYEPEADSWSGEDGGGLRVIVPDRVLAWTSFPTDCTRFRF</sequence>
<dbReference type="Gene3D" id="2.30.110.10">
    <property type="entry name" value="Electron Transport, Fmn-binding Protein, Chain A"/>
    <property type="match status" value="1"/>
</dbReference>
<dbReference type="OrthoDB" id="157302at2"/>
<organism evidence="4 5">
    <name type="scientific">Gordonia iterans</name>
    <dbReference type="NCBI Taxonomy" id="1004901"/>
    <lineage>
        <taxon>Bacteria</taxon>
        <taxon>Bacillati</taxon>
        <taxon>Actinomycetota</taxon>
        <taxon>Actinomycetes</taxon>
        <taxon>Mycobacteriales</taxon>
        <taxon>Gordoniaceae</taxon>
        <taxon>Gordonia</taxon>
    </lineage>
</organism>
<dbReference type="PANTHER" id="PTHR35176">
    <property type="entry name" value="HEME OXYGENASE HI_0854-RELATED"/>
    <property type="match status" value="1"/>
</dbReference>
<dbReference type="EMBL" id="CP027433">
    <property type="protein sequence ID" value="AVM00423.1"/>
    <property type="molecule type" value="Genomic_DNA"/>
</dbReference>
<evidence type="ECO:0000256" key="2">
    <source>
        <dbReference type="SAM" id="MobiDB-lite"/>
    </source>
</evidence>
<dbReference type="InterPro" id="IPR052019">
    <property type="entry name" value="F420H2_bilvrd_red/Heme_oxyg"/>
</dbReference>
<dbReference type="AlphaFoldDB" id="A0A2S0KFH8"/>
<dbReference type="InterPro" id="IPR011576">
    <property type="entry name" value="Pyridox_Oxase_N"/>
</dbReference>
<dbReference type="KEGG" id="git:C6V83_09190"/>
<protein>
    <submittedName>
        <fullName evidence="4">Pyridoxamine 5'-phosphate oxidase</fullName>
    </submittedName>
</protein>
<keyword evidence="1" id="KW-0560">Oxidoreductase</keyword>
<dbReference type="RefSeq" id="WP_105942151.1">
    <property type="nucleotide sequence ID" value="NZ_CP027433.1"/>
</dbReference>
<keyword evidence="5" id="KW-1185">Reference proteome</keyword>
<dbReference type="GO" id="GO:0070967">
    <property type="term" value="F:coenzyme F420 binding"/>
    <property type="evidence" value="ECO:0007669"/>
    <property type="project" value="TreeGrafter"/>
</dbReference>
<feature type="region of interest" description="Disordered" evidence="2">
    <location>
        <begin position="1"/>
        <end position="29"/>
    </location>
</feature>
<dbReference type="GO" id="GO:0005829">
    <property type="term" value="C:cytosol"/>
    <property type="evidence" value="ECO:0007669"/>
    <property type="project" value="TreeGrafter"/>
</dbReference>
<evidence type="ECO:0000313" key="4">
    <source>
        <dbReference type="EMBL" id="AVM00423.1"/>
    </source>
</evidence>
<reference evidence="4 5" key="1">
    <citation type="submission" date="2018-03" db="EMBL/GenBank/DDBJ databases">
        <title>Characteristics and genome of n-alkane degrading marine bacteria Gordonia iterans isolated from crude oil contaminated in Tae-an, South Korea.</title>
        <authorList>
            <person name="Lee S.-S."/>
            <person name="Kim H."/>
        </authorList>
    </citation>
    <scope>NUCLEOTIDE SEQUENCE [LARGE SCALE GENOMIC DNA]</scope>
    <source>
        <strain evidence="4 5">Co17</strain>
    </source>
</reference>
<dbReference type="PANTHER" id="PTHR35176:SF4">
    <property type="entry name" value="PYRIDOXAMINE 5'-PHOSPHATE OXIDASE-RELATED FMN-BINDING"/>
    <property type="match status" value="1"/>
</dbReference>
<dbReference type="SUPFAM" id="SSF50475">
    <property type="entry name" value="FMN-binding split barrel"/>
    <property type="match status" value="1"/>
</dbReference>
<evidence type="ECO:0000256" key="1">
    <source>
        <dbReference type="ARBA" id="ARBA00023002"/>
    </source>
</evidence>
<name>A0A2S0KFH8_9ACTN</name>
<evidence type="ECO:0000259" key="3">
    <source>
        <dbReference type="Pfam" id="PF01243"/>
    </source>
</evidence>
<dbReference type="Proteomes" id="UP000239814">
    <property type="component" value="Chromosome"/>
</dbReference>